<dbReference type="RefSeq" id="WP_157707541.1">
    <property type="nucleotide sequence ID" value="NZ_CP034348.1"/>
</dbReference>
<reference evidence="2" key="1">
    <citation type="submission" date="2018-12" db="EMBL/GenBank/DDBJ databases">
        <title>Complete genome sequence of Roseovarius sp. MME-070.</title>
        <authorList>
            <person name="Nam Y.-D."/>
            <person name="Kang J."/>
            <person name="Chung W.-H."/>
            <person name="Park Y.S."/>
        </authorList>
    </citation>
    <scope>NUCLEOTIDE SEQUENCE [LARGE SCALE GENOMIC DNA]</scope>
    <source>
        <strain evidence="2">MME-070</strain>
    </source>
</reference>
<sequence>MRTAVFTCLVLTGCSAQSDGPLLDASAALPLRAGTSLEIDLVMPDGDGGPVLLSVEEDGRTLLLASAETDADESNEDLASTFHPLPGTDHMMISQSRILIRGVPKNDLHGYHILDCPVDGQLRVFKFDLLSLEALGPFDGVDFSGLYVPEMRDADGLKDYYRAATTLDSFVPVHFSPAIDCNLIFE</sequence>
<evidence type="ECO:0000313" key="2">
    <source>
        <dbReference type="Proteomes" id="UP000428330"/>
    </source>
</evidence>
<dbReference type="KEGG" id="rom:EI983_11475"/>
<dbReference type="AlphaFoldDB" id="A0A6I6IP87"/>
<accession>A0A6I6IP87</accession>
<evidence type="ECO:0000313" key="1">
    <source>
        <dbReference type="EMBL" id="QGX98859.1"/>
    </source>
</evidence>
<proteinExistence type="predicted"/>
<dbReference type="Proteomes" id="UP000428330">
    <property type="component" value="Chromosome"/>
</dbReference>
<organism evidence="1 2">
    <name type="scientific">Roseovarius faecimaris</name>
    <dbReference type="NCBI Taxonomy" id="2494550"/>
    <lineage>
        <taxon>Bacteria</taxon>
        <taxon>Pseudomonadati</taxon>
        <taxon>Pseudomonadota</taxon>
        <taxon>Alphaproteobacteria</taxon>
        <taxon>Rhodobacterales</taxon>
        <taxon>Roseobacteraceae</taxon>
        <taxon>Roseovarius</taxon>
    </lineage>
</organism>
<dbReference type="EMBL" id="CP034348">
    <property type="protein sequence ID" value="QGX98859.1"/>
    <property type="molecule type" value="Genomic_DNA"/>
</dbReference>
<name>A0A6I6IP87_9RHOB</name>
<gene>
    <name evidence="1" type="ORF">EI983_11475</name>
</gene>
<keyword evidence="2" id="KW-1185">Reference proteome</keyword>
<protein>
    <submittedName>
        <fullName evidence="1">Uncharacterized protein</fullName>
    </submittedName>
</protein>